<evidence type="ECO:0000256" key="4">
    <source>
        <dbReference type="ARBA" id="ARBA00023027"/>
    </source>
</evidence>
<keyword evidence="4 6" id="KW-0520">NAD</keyword>
<feature type="domain" description="Flavodoxin-like fold" evidence="7">
    <location>
        <begin position="2"/>
        <end position="197"/>
    </location>
</feature>
<evidence type="ECO:0000256" key="5">
    <source>
        <dbReference type="ARBA" id="ARBA00048542"/>
    </source>
</evidence>
<accession>A0A099L3P8</accession>
<name>A0A099L3P8_COLPS</name>
<proteinExistence type="inferred from homology"/>
<protein>
    <recommendedName>
        <fullName evidence="6">FMN dependent NADH:quinone oxidoreductase</fullName>
        <ecNumber evidence="6">1.6.5.-</ecNumber>
    </recommendedName>
    <alternativeName>
        <fullName evidence="6">Azo-dye reductase</fullName>
    </alternativeName>
    <alternativeName>
        <fullName evidence="6">FMN-dependent NADH-azo compound oxidoreductase</fullName>
    </alternativeName>
    <alternativeName>
        <fullName evidence="6">FMN-dependent NADH-azoreductase</fullName>
        <ecNumber evidence="6">1.7.1.17</ecNumber>
    </alternativeName>
</protein>
<dbReference type="EMBL" id="JQEC01000002">
    <property type="protein sequence ID" value="KGJ97564.1"/>
    <property type="molecule type" value="Genomic_DNA"/>
</dbReference>
<dbReference type="PANTHER" id="PTHR43741:SF2">
    <property type="entry name" value="FMN-DEPENDENT NADH:QUINONE OXIDOREDUCTASE"/>
    <property type="match status" value="1"/>
</dbReference>
<keyword evidence="2 6" id="KW-0288">FMN</keyword>
<dbReference type="AlphaFoldDB" id="A0A099L3P8"/>
<feature type="binding site" evidence="6">
    <location>
        <begin position="97"/>
        <end position="100"/>
    </location>
    <ligand>
        <name>FMN</name>
        <dbReference type="ChEBI" id="CHEBI:58210"/>
    </ligand>
</feature>
<dbReference type="InterPro" id="IPR029039">
    <property type="entry name" value="Flavoprotein-like_sf"/>
</dbReference>
<feature type="binding site" evidence="6">
    <location>
        <position position="10"/>
    </location>
    <ligand>
        <name>FMN</name>
        <dbReference type="ChEBI" id="CHEBI:58210"/>
    </ligand>
</feature>
<dbReference type="SUPFAM" id="SSF52218">
    <property type="entry name" value="Flavoproteins"/>
    <property type="match status" value="1"/>
</dbReference>
<dbReference type="OrthoDB" id="9787136at2"/>
<organism evidence="8 9">
    <name type="scientific">Colwellia psychrerythraea</name>
    <name type="common">Vibrio psychroerythus</name>
    <dbReference type="NCBI Taxonomy" id="28229"/>
    <lineage>
        <taxon>Bacteria</taxon>
        <taxon>Pseudomonadati</taxon>
        <taxon>Pseudomonadota</taxon>
        <taxon>Gammaproteobacteria</taxon>
        <taxon>Alteromonadales</taxon>
        <taxon>Colwelliaceae</taxon>
        <taxon>Colwellia</taxon>
    </lineage>
</organism>
<evidence type="ECO:0000256" key="2">
    <source>
        <dbReference type="ARBA" id="ARBA00022643"/>
    </source>
</evidence>
<comment type="cofactor">
    <cofactor evidence="6">
        <name>FMN</name>
        <dbReference type="ChEBI" id="CHEBI:58210"/>
    </cofactor>
    <text evidence="6">Binds 1 FMN per subunit.</text>
</comment>
<evidence type="ECO:0000313" key="8">
    <source>
        <dbReference type="EMBL" id="KGJ97564.1"/>
    </source>
</evidence>
<comment type="similarity">
    <text evidence="6">Belongs to the azoreductase type 1 family.</text>
</comment>
<reference evidence="8 9" key="1">
    <citation type="submission" date="2014-08" db="EMBL/GenBank/DDBJ databases">
        <title>Genomic and Phenotypic Diversity of Colwellia psychrerythraea strains from Disparate Marine Basins.</title>
        <authorList>
            <person name="Techtmann S.M."/>
            <person name="Stelling S.C."/>
            <person name="Utturkar S.M."/>
            <person name="Alshibli N."/>
            <person name="Harris A."/>
            <person name="Brown S.D."/>
            <person name="Hazen T.C."/>
        </authorList>
    </citation>
    <scope>NUCLEOTIDE SEQUENCE [LARGE SCALE GENOMIC DNA]</scope>
    <source>
        <strain evidence="8 9">GAB14E</strain>
    </source>
</reference>
<dbReference type="GO" id="GO:0016655">
    <property type="term" value="F:oxidoreductase activity, acting on NAD(P)H, quinone or similar compound as acceptor"/>
    <property type="evidence" value="ECO:0007669"/>
    <property type="project" value="InterPro"/>
</dbReference>
<comment type="catalytic activity">
    <reaction evidence="6">
        <text>2 a quinone + NADH + H(+) = 2 a 1,4-benzosemiquinone + NAD(+)</text>
        <dbReference type="Rhea" id="RHEA:65952"/>
        <dbReference type="ChEBI" id="CHEBI:15378"/>
        <dbReference type="ChEBI" id="CHEBI:57540"/>
        <dbReference type="ChEBI" id="CHEBI:57945"/>
        <dbReference type="ChEBI" id="CHEBI:132124"/>
        <dbReference type="ChEBI" id="CHEBI:134225"/>
    </reaction>
</comment>
<dbReference type="Gene3D" id="3.40.50.360">
    <property type="match status" value="1"/>
</dbReference>
<comment type="caution">
    <text evidence="6">Lacks conserved residue(s) required for the propagation of feature annotation.</text>
</comment>
<keyword evidence="3 6" id="KW-0560">Oxidoreductase</keyword>
<comment type="caution">
    <text evidence="8">The sequence shown here is derived from an EMBL/GenBank/DDBJ whole genome shotgun (WGS) entry which is preliminary data.</text>
</comment>
<comment type="function">
    <text evidence="6">Quinone reductase that provides resistance to thiol-specific stress caused by electrophilic quinones.</text>
</comment>
<evidence type="ECO:0000256" key="3">
    <source>
        <dbReference type="ARBA" id="ARBA00023002"/>
    </source>
</evidence>
<dbReference type="GO" id="GO:0010181">
    <property type="term" value="F:FMN binding"/>
    <property type="evidence" value="ECO:0007669"/>
    <property type="project" value="UniProtKB-UniRule"/>
</dbReference>
<feature type="binding site" evidence="6">
    <location>
        <begin position="142"/>
        <end position="145"/>
    </location>
    <ligand>
        <name>FMN</name>
        <dbReference type="ChEBI" id="CHEBI:58210"/>
    </ligand>
</feature>
<sequence length="202" mass="22678">MKKVLVIKSSIFSNQGQSSKLVDHTVSSLKKRFGDIELIERDLSVMPIEHLTAQTVTAFMAEDSADLSIEQQQEVELSNTLINELKSVDYIVLGVPMYNFTIPSTLKSWIDYVLRVGLTFNYTDTGPVGMVNNVKQVTIATTRGGLYQGTPKDTQTNYLIDTLNFIGINNIDFAYAEELAMKDVDEILRQSFKRIDSLIEVV</sequence>
<gene>
    <name evidence="6" type="primary">azoR</name>
    <name evidence="8" type="ORF">GAB14E_1153</name>
</gene>
<dbReference type="GO" id="GO:0009055">
    <property type="term" value="F:electron transfer activity"/>
    <property type="evidence" value="ECO:0007669"/>
    <property type="project" value="UniProtKB-UniRule"/>
</dbReference>
<comment type="function">
    <text evidence="6">Also exhibits azoreductase activity. Catalyzes the reductive cleavage of the azo bond in aromatic azo compounds to the corresponding amines.</text>
</comment>
<evidence type="ECO:0000313" key="9">
    <source>
        <dbReference type="Proteomes" id="UP000029868"/>
    </source>
</evidence>
<evidence type="ECO:0000256" key="6">
    <source>
        <dbReference type="HAMAP-Rule" id="MF_01216"/>
    </source>
</evidence>
<dbReference type="EC" id="1.6.5.-" evidence="6"/>
<dbReference type="Pfam" id="PF02525">
    <property type="entry name" value="Flavodoxin_2"/>
    <property type="match status" value="1"/>
</dbReference>
<comment type="subunit">
    <text evidence="6">Homodimer.</text>
</comment>
<dbReference type="HAMAP" id="MF_01216">
    <property type="entry name" value="Azoreductase_type1"/>
    <property type="match status" value="1"/>
</dbReference>
<dbReference type="RefSeq" id="WP_033080414.1">
    <property type="nucleotide sequence ID" value="NZ_JQEC01000002.1"/>
</dbReference>
<evidence type="ECO:0000256" key="1">
    <source>
        <dbReference type="ARBA" id="ARBA00022630"/>
    </source>
</evidence>
<dbReference type="InterPro" id="IPR050104">
    <property type="entry name" value="FMN-dep_NADH:Q_OxRdtase_AzoR1"/>
</dbReference>
<dbReference type="EC" id="1.7.1.17" evidence="6"/>
<dbReference type="PANTHER" id="PTHR43741">
    <property type="entry name" value="FMN-DEPENDENT NADH-AZOREDUCTASE 1"/>
    <property type="match status" value="1"/>
</dbReference>
<dbReference type="GO" id="GO:0016652">
    <property type="term" value="F:oxidoreductase activity, acting on NAD(P)H as acceptor"/>
    <property type="evidence" value="ECO:0007669"/>
    <property type="project" value="UniProtKB-UniRule"/>
</dbReference>
<dbReference type="InterPro" id="IPR003680">
    <property type="entry name" value="Flavodoxin_fold"/>
</dbReference>
<dbReference type="PATRIC" id="fig|28229.3.peg.311"/>
<evidence type="ECO:0000259" key="7">
    <source>
        <dbReference type="Pfam" id="PF02525"/>
    </source>
</evidence>
<dbReference type="InterPro" id="IPR023048">
    <property type="entry name" value="NADH:quinone_OxRdtase_FMN_depd"/>
</dbReference>
<keyword evidence="1 6" id="KW-0285">Flavoprotein</keyword>
<comment type="catalytic activity">
    <reaction evidence="5">
        <text>N,N-dimethyl-1,4-phenylenediamine + anthranilate + 2 NAD(+) = 2-(4-dimethylaminophenyl)diazenylbenzoate + 2 NADH + 2 H(+)</text>
        <dbReference type="Rhea" id="RHEA:55872"/>
        <dbReference type="ChEBI" id="CHEBI:15378"/>
        <dbReference type="ChEBI" id="CHEBI:15783"/>
        <dbReference type="ChEBI" id="CHEBI:16567"/>
        <dbReference type="ChEBI" id="CHEBI:57540"/>
        <dbReference type="ChEBI" id="CHEBI:57945"/>
        <dbReference type="ChEBI" id="CHEBI:71579"/>
        <dbReference type="EC" id="1.7.1.17"/>
    </reaction>
    <physiologicalReaction direction="right-to-left" evidence="5">
        <dbReference type="Rhea" id="RHEA:55874"/>
    </physiologicalReaction>
</comment>
<dbReference type="Proteomes" id="UP000029868">
    <property type="component" value="Unassembled WGS sequence"/>
</dbReference>